<dbReference type="Gene3D" id="3.40.50.300">
    <property type="entry name" value="P-loop containing nucleotide triphosphate hydrolases"/>
    <property type="match status" value="1"/>
</dbReference>
<evidence type="ECO:0000256" key="2">
    <source>
        <dbReference type="ARBA" id="ARBA00022840"/>
    </source>
</evidence>
<keyword evidence="2" id="KW-0067">ATP-binding</keyword>
<dbReference type="InterPro" id="IPR011990">
    <property type="entry name" value="TPR-like_helical_dom_sf"/>
</dbReference>
<evidence type="ECO:0000313" key="5">
    <source>
        <dbReference type="Proteomes" id="UP000319516"/>
    </source>
</evidence>
<sequence>MGTVRVNLVARGPELTRLDETFQQVLGGDGRVLFVRGESGAGKTSLVNEFAARARAGHEDLVVAVGRCDPQSGRGDAFLPFREVLQSLTGDVPGGPGEPAPAEGTAQPHRVRALSRETVSALGPSLVGLFIPGGALLANVGILMAKKSAASRHQAGLQAGHPAAFRDTASHARDMADPEVNGAVDQDQIFEQYVRVLCRLGQDLPLLVVLEDLQWADAASLALLGRLGRRLEGSKLLVVGTYRTSEVTLGQGPDRHPLDEVAAELARQFGDITVDLDEGHDGRVFVDAFLDQEPNHLDEDFRATLHSRTGGHPLFTVELVHHLQDHGGIRWLDAQGWVPAPGLDWEKLPARVEGVIGQRLARLPEELQRALTVAAVEGEEFTAEVVALACRVEVRDLVRDLSGPLNRGHRLVSAVGIERSGNRRLSRYRFSHVTVQHYLLQHLDPVEAGFLHEDVGAALEELYGADNPEVLAALARHFHLAGVPDKALRYAELAGDRAAAAFAREDALRLYAQALEWAPDDADRVRLLTARVGVNAVAADDAAADQDITALEELVDRSTDPTTRAAVRLLRAEHDERTGDYPGAVSHAEAAADAYLVLSDTPGEARARVVLGDALVSAQSYEAAGEAFDRGMTLARLVGDRELEARSHAGLGLVADLTGHRDEGRRHFEQELAINQQDGRTFGVVGGLMHLGVNSWRSNDLTDATARLEEALALAQQIGARRAAGRTQANLGLLLSTRLRLVEARHHLEQALVLNREVGGPYAVSRTVGLLGGLHRTLGDYPAAEVAEKEGLEIDEAVGDRQDQAFRLANLGEVARATGRFAHARDYLDRALALGAEVGDRDVEVLVTMQFAALRLADGDAEGCDDLAGQARDLGVELGDPRVEAEALLLLGHAQLEGERDLSAARESYAAVLTLDVPVAHPVARAGLAAVAARAGDVPEARLQLDEVVPQLLERDLPGVLDLPEVYARVVGVLRMIGDERLAAVLDVGRTLLREQADRFTDADRRRSFLEDVRAHRELLEGAPAPVGEQVSPGTR</sequence>
<reference evidence="4 5" key="1">
    <citation type="submission" date="2019-06" db="EMBL/GenBank/DDBJ databases">
        <title>Sequencing the genomes of 1000 actinobacteria strains.</title>
        <authorList>
            <person name="Klenk H.-P."/>
        </authorList>
    </citation>
    <scope>NUCLEOTIDE SEQUENCE [LARGE SCALE GENOMIC DNA]</scope>
    <source>
        <strain evidence="4 5">DSM 12335</strain>
    </source>
</reference>
<dbReference type="GO" id="GO:0004016">
    <property type="term" value="F:adenylate cyclase activity"/>
    <property type="evidence" value="ECO:0007669"/>
    <property type="project" value="TreeGrafter"/>
</dbReference>
<dbReference type="Pfam" id="PF13424">
    <property type="entry name" value="TPR_12"/>
    <property type="match status" value="1"/>
</dbReference>
<dbReference type="Gene3D" id="1.25.40.10">
    <property type="entry name" value="Tetratricopeptide repeat domain"/>
    <property type="match status" value="2"/>
</dbReference>
<dbReference type="GO" id="GO:0005524">
    <property type="term" value="F:ATP binding"/>
    <property type="evidence" value="ECO:0007669"/>
    <property type="project" value="UniProtKB-KW"/>
</dbReference>
<dbReference type="RefSeq" id="WP_141785383.1">
    <property type="nucleotide sequence ID" value="NZ_BAAAIK010000010.1"/>
</dbReference>
<dbReference type="InterPro" id="IPR019734">
    <property type="entry name" value="TPR_rpt"/>
</dbReference>
<evidence type="ECO:0000259" key="3">
    <source>
        <dbReference type="Pfam" id="PF13191"/>
    </source>
</evidence>
<dbReference type="PANTHER" id="PTHR16305">
    <property type="entry name" value="TESTICULAR SOLUBLE ADENYLYL CYCLASE"/>
    <property type="match status" value="1"/>
</dbReference>
<dbReference type="EMBL" id="VFOP01000001">
    <property type="protein sequence ID" value="TQL51373.1"/>
    <property type="molecule type" value="Genomic_DNA"/>
</dbReference>
<protein>
    <submittedName>
        <fullName evidence="4">Tetratricopeptide repeat protein</fullName>
    </submittedName>
</protein>
<dbReference type="SMART" id="SM00028">
    <property type="entry name" value="TPR"/>
    <property type="match status" value="6"/>
</dbReference>
<dbReference type="InterPro" id="IPR027417">
    <property type="entry name" value="P-loop_NTPase"/>
</dbReference>
<dbReference type="SUPFAM" id="SSF48452">
    <property type="entry name" value="TPR-like"/>
    <property type="match status" value="3"/>
</dbReference>
<dbReference type="PANTHER" id="PTHR16305:SF28">
    <property type="entry name" value="GUANYLATE CYCLASE DOMAIN-CONTAINING PROTEIN"/>
    <property type="match status" value="1"/>
</dbReference>
<evidence type="ECO:0000256" key="1">
    <source>
        <dbReference type="ARBA" id="ARBA00022741"/>
    </source>
</evidence>
<keyword evidence="1" id="KW-0547">Nucleotide-binding</keyword>
<proteinExistence type="predicted"/>
<dbReference type="InterPro" id="IPR041664">
    <property type="entry name" value="AAA_16"/>
</dbReference>
<organism evidence="4 5">
    <name type="scientific">Ornithinicoccus hortensis</name>
    <dbReference type="NCBI Taxonomy" id="82346"/>
    <lineage>
        <taxon>Bacteria</taxon>
        <taxon>Bacillati</taxon>
        <taxon>Actinomycetota</taxon>
        <taxon>Actinomycetes</taxon>
        <taxon>Micrococcales</taxon>
        <taxon>Intrasporangiaceae</taxon>
        <taxon>Ornithinicoccus</taxon>
    </lineage>
</organism>
<comment type="caution">
    <text evidence="4">The sequence shown here is derived from an EMBL/GenBank/DDBJ whole genome shotgun (WGS) entry which is preliminary data.</text>
</comment>
<dbReference type="SUPFAM" id="SSF52540">
    <property type="entry name" value="P-loop containing nucleoside triphosphate hydrolases"/>
    <property type="match status" value="1"/>
</dbReference>
<evidence type="ECO:0000313" key="4">
    <source>
        <dbReference type="EMBL" id="TQL51373.1"/>
    </source>
</evidence>
<dbReference type="AlphaFoldDB" id="A0A542YTF0"/>
<accession>A0A542YTF0</accession>
<feature type="domain" description="Orc1-like AAA ATPase" evidence="3">
    <location>
        <begin position="8"/>
        <end position="239"/>
    </location>
</feature>
<dbReference type="GO" id="GO:0005737">
    <property type="term" value="C:cytoplasm"/>
    <property type="evidence" value="ECO:0007669"/>
    <property type="project" value="TreeGrafter"/>
</dbReference>
<dbReference type="Proteomes" id="UP000319516">
    <property type="component" value="Unassembled WGS sequence"/>
</dbReference>
<dbReference type="OrthoDB" id="5476461at2"/>
<name>A0A542YTF0_9MICO</name>
<gene>
    <name evidence="4" type="ORF">FB467_2516</name>
</gene>
<keyword evidence="5" id="KW-1185">Reference proteome</keyword>
<dbReference type="Pfam" id="PF13191">
    <property type="entry name" value="AAA_16"/>
    <property type="match status" value="1"/>
</dbReference>